<gene>
    <name evidence="1" type="ORF">SSM2_086</name>
</gene>
<evidence type="ECO:0000313" key="2">
    <source>
        <dbReference type="Proteomes" id="UP000006524"/>
    </source>
</evidence>
<name>E3SIY0_9CAUD</name>
<dbReference type="EMBL" id="GU071095">
    <property type="protein sequence ID" value="ADO97428.1"/>
    <property type="molecule type" value="Genomic_DNA"/>
</dbReference>
<accession>E3SIY0</accession>
<sequence>MLFYIKKGFLNVYALFIRSPQCMWKSVDNVWKSV</sequence>
<dbReference type="GeneID" id="10326718"/>
<keyword evidence="2" id="KW-1185">Reference proteome</keyword>
<protein>
    <submittedName>
        <fullName evidence="1">Uncharacterized protein</fullName>
    </submittedName>
</protein>
<evidence type="ECO:0000313" key="1">
    <source>
        <dbReference type="EMBL" id="ADO97428.1"/>
    </source>
</evidence>
<dbReference type="RefSeq" id="YP_004322242.1">
    <property type="nucleotide sequence ID" value="NC_015279.1"/>
</dbReference>
<dbReference type="KEGG" id="vg:10326718"/>
<proteinExistence type="predicted"/>
<reference evidence="1 2" key="1">
    <citation type="journal article" date="2010" name="Environ. Microbiol.">
        <title>Genomic analysis of oceanic cyanobacterial myoviruses compared with T4-like myoviruses from diverse hosts and environments.</title>
        <authorList>
            <person name="Sullivan M.B."/>
            <person name="Huang K.H."/>
            <person name="Ignacio-Espinoza J.C."/>
            <person name="Berlin A.M."/>
            <person name="Kelly L."/>
            <person name="Weigele P.R."/>
            <person name="DeFrancesco A.S."/>
            <person name="Kern S.E."/>
            <person name="Thompson L.R."/>
            <person name="Young S."/>
            <person name="Yandava C."/>
            <person name="Fu R."/>
            <person name="Krastins B."/>
            <person name="Chase M."/>
            <person name="Sarracino D."/>
            <person name="Osburne M.S."/>
            <person name="Henn M.R."/>
            <person name="Chisholm S.W."/>
        </authorList>
    </citation>
    <scope>NUCLEOTIDE SEQUENCE [LARGE SCALE GENOMIC DNA]</scope>
    <source>
        <strain evidence="1">8017-1</strain>
    </source>
</reference>
<organism evidence="1 2">
    <name type="scientific">Synechococcus phage S-SM2</name>
    <dbReference type="NCBI Taxonomy" id="444860"/>
    <lineage>
        <taxon>Viruses</taxon>
        <taxon>Duplodnaviria</taxon>
        <taxon>Heunggongvirae</taxon>
        <taxon>Uroviricota</taxon>
        <taxon>Caudoviricetes</taxon>
        <taxon>Pantevenvirales</taxon>
        <taxon>Kyanoviridae</taxon>
        <taxon>Nilusvirus</taxon>
        <taxon>Nilusvirus ssm2</taxon>
    </lineage>
</organism>
<dbReference type="Proteomes" id="UP000006524">
    <property type="component" value="Segment"/>
</dbReference>